<comment type="caution">
    <text evidence="2">The sequence shown here is derived from an EMBL/GenBank/DDBJ whole genome shotgun (WGS) entry which is preliminary data.</text>
</comment>
<protein>
    <submittedName>
        <fullName evidence="2">DgyrCDS10274</fullName>
    </submittedName>
</protein>
<evidence type="ECO:0000313" key="3">
    <source>
        <dbReference type="Proteomes" id="UP000549394"/>
    </source>
</evidence>
<proteinExistence type="predicted"/>
<dbReference type="EMBL" id="CAJFCJ010000015">
    <property type="protein sequence ID" value="CAD5121799.1"/>
    <property type="molecule type" value="Genomic_DNA"/>
</dbReference>
<dbReference type="GO" id="GO:0016020">
    <property type="term" value="C:membrane"/>
    <property type="evidence" value="ECO:0007669"/>
    <property type="project" value="InterPro"/>
</dbReference>
<sequence>MFCGFEDDALCGFEENNSNSLSDIWWGRSNVAVLPSGLSLIDHTCGSERGYFLHIASSSPERGRYRGQKTFIASPYYFGMDSHCVSFFYYMVGYNVGTLNVYTHTKDSGPTPKWSAYGNQGTFWTKANIDVPGELTRFGYKIVFETILDLGAFADIGIDDVRVAGGECGL</sequence>
<gene>
    <name evidence="2" type="ORF">DGYR_LOCUS9706</name>
</gene>
<accession>A0A7I8VZN1</accession>
<dbReference type="SMART" id="SM00137">
    <property type="entry name" value="MAM"/>
    <property type="match status" value="1"/>
</dbReference>
<dbReference type="Pfam" id="PF00629">
    <property type="entry name" value="MAM"/>
    <property type="match status" value="1"/>
</dbReference>
<dbReference type="PANTHER" id="PTHR23282:SF146">
    <property type="entry name" value="RT07201P-RELATED"/>
    <property type="match status" value="1"/>
</dbReference>
<dbReference type="AlphaFoldDB" id="A0A7I8VZN1"/>
<evidence type="ECO:0000313" key="2">
    <source>
        <dbReference type="EMBL" id="CAD5121799.1"/>
    </source>
</evidence>
<organism evidence="2 3">
    <name type="scientific">Dimorphilus gyrociliatus</name>
    <dbReference type="NCBI Taxonomy" id="2664684"/>
    <lineage>
        <taxon>Eukaryota</taxon>
        <taxon>Metazoa</taxon>
        <taxon>Spiralia</taxon>
        <taxon>Lophotrochozoa</taxon>
        <taxon>Annelida</taxon>
        <taxon>Polychaeta</taxon>
        <taxon>Polychaeta incertae sedis</taxon>
        <taxon>Dinophilidae</taxon>
        <taxon>Dimorphilus</taxon>
    </lineage>
</organism>
<dbReference type="InterPro" id="IPR051560">
    <property type="entry name" value="MAM_domain-containing"/>
</dbReference>
<dbReference type="SUPFAM" id="SSF49899">
    <property type="entry name" value="Concanavalin A-like lectins/glucanases"/>
    <property type="match status" value="1"/>
</dbReference>
<dbReference type="OrthoDB" id="6107927at2759"/>
<dbReference type="CDD" id="cd06263">
    <property type="entry name" value="MAM"/>
    <property type="match status" value="1"/>
</dbReference>
<dbReference type="InterPro" id="IPR013320">
    <property type="entry name" value="ConA-like_dom_sf"/>
</dbReference>
<keyword evidence="3" id="KW-1185">Reference proteome</keyword>
<evidence type="ECO:0000259" key="1">
    <source>
        <dbReference type="PROSITE" id="PS50060"/>
    </source>
</evidence>
<dbReference type="PROSITE" id="PS50060">
    <property type="entry name" value="MAM_2"/>
    <property type="match status" value="1"/>
</dbReference>
<dbReference type="Proteomes" id="UP000549394">
    <property type="component" value="Unassembled WGS sequence"/>
</dbReference>
<name>A0A7I8VZN1_9ANNE</name>
<dbReference type="PANTHER" id="PTHR23282">
    <property type="entry name" value="APICAL ENDOSOMAL GLYCOPROTEIN PRECURSOR"/>
    <property type="match status" value="1"/>
</dbReference>
<reference evidence="2 3" key="1">
    <citation type="submission" date="2020-08" db="EMBL/GenBank/DDBJ databases">
        <authorList>
            <person name="Hejnol A."/>
        </authorList>
    </citation>
    <scope>NUCLEOTIDE SEQUENCE [LARGE SCALE GENOMIC DNA]</scope>
</reference>
<dbReference type="Gene3D" id="2.60.120.200">
    <property type="match status" value="1"/>
</dbReference>
<feature type="domain" description="MAM" evidence="1">
    <location>
        <begin position="1"/>
        <end position="170"/>
    </location>
</feature>
<dbReference type="InterPro" id="IPR000998">
    <property type="entry name" value="MAM_dom"/>
</dbReference>